<dbReference type="Proteomes" id="UP001191082">
    <property type="component" value="Unassembled WGS sequence"/>
</dbReference>
<gene>
    <name evidence="1" type="ORF">FGK64_05835</name>
</gene>
<protein>
    <submittedName>
        <fullName evidence="1">Uncharacterized protein</fullName>
    </submittedName>
</protein>
<reference evidence="1 2" key="1">
    <citation type="submission" date="2019-05" db="EMBL/GenBank/DDBJ databases">
        <title>Marivita sp. nov. isolated from sea sediment.</title>
        <authorList>
            <person name="Kim W."/>
        </authorList>
    </citation>
    <scope>NUCLEOTIDE SEQUENCE [LARGE SCALE GENOMIC DNA]</scope>
    <source>
        <strain evidence="1 2">CAU 1492</strain>
    </source>
</reference>
<name>A0ABY2XEL5_9RHOB</name>
<evidence type="ECO:0000313" key="1">
    <source>
        <dbReference type="EMBL" id="TMV15471.1"/>
    </source>
</evidence>
<keyword evidence="2" id="KW-1185">Reference proteome</keyword>
<proteinExistence type="predicted"/>
<evidence type="ECO:0000313" key="2">
    <source>
        <dbReference type="Proteomes" id="UP001191082"/>
    </source>
</evidence>
<dbReference type="RefSeq" id="WP_138862816.1">
    <property type="nucleotide sequence ID" value="NZ_VCPC01000001.1"/>
</dbReference>
<sequence length="134" mass="14533">MPDVDIILYFTPPDGNYVEASVLIEDAALRARLNVAEDCVGGIAIEGPGGPIFIEDDFDHVVRVLLDQAPDEIEAGKSVRFDYHYEETWIDIEVSDGTATFLGEGGKRVAMPAAEAATALRAARDELTRLNALL</sequence>
<comment type="caution">
    <text evidence="1">The sequence shown here is derived from an EMBL/GenBank/DDBJ whole genome shotgun (WGS) entry which is preliminary data.</text>
</comment>
<dbReference type="EMBL" id="VCPC01000001">
    <property type="protein sequence ID" value="TMV15471.1"/>
    <property type="molecule type" value="Genomic_DNA"/>
</dbReference>
<accession>A0ABY2XEL5</accession>
<organism evidence="1 2">
    <name type="scientific">Arenibacterium halophilum</name>
    <dbReference type="NCBI Taxonomy" id="2583821"/>
    <lineage>
        <taxon>Bacteria</taxon>
        <taxon>Pseudomonadati</taxon>
        <taxon>Pseudomonadota</taxon>
        <taxon>Alphaproteobacteria</taxon>
        <taxon>Rhodobacterales</taxon>
        <taxon>Paracoccaceae</taxon>
        <taxon>Arenibacterium</taxon>
    </lineage>
</organism>